<keyword evidence="3" id="KW-1185">Reference proteome</keyword>
<evidence type="ECO:0000313" key="2">
    <source>
        <dbReference type="EMBL" id="RDB31510.1"/>
    </source>
</evidence>
<keyword evidence="1" id="KW-0472">Membrane</keyword>
<organism evidence="2 3">
    <name type="scientific">Candidatus Similichlamydia laticola</name>
    <dbReference type="NCBI Taxonomy" id="2170265"/>
    <lineage>
        <taxon>Bacteria</taxon>
        <taxon>Pseudomonadati</taxon>
        <taxon>Chlamydiota</taxon>
        <taxon>Chlamydiia</taxon>
        <taxon>Parachlamydiales</taxon>
        <taxon>Candidatus Parilichlamydiaceae</taxon>
        <taxon>Candidatus Similichlamydia</taxon>
    </lineage>
</organism>
<feature type="transmembrane region" description="Helical" evidence="1">
    <location>
        <begin position="80"/>
        <end position="102"/>
    </location>
</feature>
<evidence type="ECO:0000256" key="1">
    <source>
        <dbReference type="SAM" id="Phobius"/>
    </source>
</evidence>
<comment type="caution">
    <text evidence="2">The sequence shown here is derived from an EMBL/GenBank/DDBJ whole genome shotgun (WGS) entry which is preliminary data.</text>
</comment>
<accession>A0A369KDH5</accession>
<dbReference type="AlphaFoldDB" id="A0A369KDH5"/>
<keyword evidence="1" id="KW-1133">Transmembrane helix</keyword>
<gene>
    <name evidence="2" type="ORF">HAT2_00384</name>
</gene>
<evidence type="ECO:0000313" key="3">
    <source>
        <dbReference type="Proteomes" id="UP000253816"/>
    </source>
</evidence>
<reference evidence="2 3" key="1">
    <citation type="submission" date="2018-07" db="EMBL/GenBank/DDBJ databases">
        <title>Comparative genomics of the Candidatus Parilichlamydiaceae reveals evidence of convergent evolution and genome reduction in the phylum Chlamydiae.</title>
        <authorList>
            <person name="Taylor-Brown A."/>
            <person name="Polkinghorne A."/>
        </authorList>
    </citation>
    <scope>NUCLEOTIDE SEQUENCE [LARGE SCALE GENOMIC DNA]</scope>
    <source>
        <strain evidence="2 3">Hat2</strain>
    </source>
</reference>
<name>A0A369KDH5_9BACT</name>
<dbReference type="Proteomes" id="UP000253816">
    <property type="component" value="Unassembled WGS sequence"/>
</dbReference>
<proteinExistence type="predicted"/>
<feature type="transmembrane region" description="Helical" evidence="1">
    <location>
        <begin position="16"/>
        <end position="36"/>
    </location>
</feature>
<keyword evidence="1" id="KW-0812">Transmembrane</keyword>
<feature type="transmembrane region" description="Helical" evidence="1">
    <location>
        <begin position="48"/>
        <end position="68"/>
    </location>
</feature>
<dbReference type="EMBL" id="QQBG01000013">
    <property type="protein sequence ID" value="RDB31510.1"/>
    <property type="molecule type" value="Genomic_DNA"/>
</dbReference>
<protein>
    <submittedName>
        <fullName evidence="2">Uncharacterized protein</fullName>
    </submittedName>
</protein>
<sequence length="103" mass="12057">MWIFSNLGLLPRTRVVLWKAVPFWIAFDLANGYWILRHDPSFQHALFEANLLGGFVCLAFNCIMWTLLETWNLKFALVDIAFSMLSNVFLVSVQFYLSSLFWC</sequence>